<dbReference type="EMBL" id="MSCM01000002">
    <property type="protein sequence ID" value="PQJ77534.1"/>
    <property type="molecule type" value="Genomic_DNA"/>
</dbReference>
<dbReference type="SUPFAM" id="SSF160996">
    <property type="entry name" value="HI0933 insert domain-like"/>
    <property type="match status" value="1"/>
</dbReference>
<dbReference type="InterPro" id="IPR055178">
    <property type="entry name" value="RsdA/BaiN/AoA(So)-like_dom"/>
</dbReference>
<evidence type="ECO:0000259" key="5">
    <source>
        <dbReference type="Pfam" id="PF22780"/>
    </source>
</evidence>
<reference evidence="6 7" key="1">
    <citation type="submission" date="2016-12" db="EMBL/GenBank/DDBJ databases">
        <title>Trade-off between light-utilization and light-protection in marine flavobacteria.</title>
        <authorList>
            <person name="Kumagai Y."/>
            <person name="Yoshizawa S."/>
            <person name="Kogure K."/>
            <person name="Iwasaki W."/>
        </authorList>
    </citation>
    <scope>NUCLEOTIDE SEQUENCE [LARGE SCALE GENOMIC DNA]</scope>
    <source>
        <strain evidence="6 7">ATCC 43844</strain>
    </source>
</reference>
<dbReference type="SUPFAM" id="SSF51905">
    <property type="entry name" value="FAD/NAD(P)-binding domain"/>
    <property type="match status" value="1"/>
</dbReference>
<dbReference type="AlphaFoldDB" id="A0A2S7WIW2"/>
<dbReference type="InterPro" id="IPR057661">
    <property type="entry name" value="RsdA/BaiN/AoA(So)_Rossmann"/>
</dbReference>
<accession>A0A2S7WIW2</accession>
<dbReference type="PANTHER" id="PTHR42887">
    <property type="entry name" value="OS12G0638800 PROTEIN"/>
    <property type="match status" value="1"/>
</dbReference>
<feature type="domain" description="RsdA/BaiN/AoA(So)-like Rossmann fold-like" evidence="4">
    <location>
        <begin position="4"/>
        <end position="385"/>
    </location>
</feature>
<proteinExistence type="predicted"/>
<dbReference type="InterPro" id="IPR022460">
    <property type="entry name" value="Flavoprotein_PP4765"/>
</dbReference>
<evidence type="ECO:0000313" key="6">
    <source>
        <dbReference type="EMBL" id="PQJ77534.1"/>
    </source>
</evidence>
<dbReference type="Gene3D" id="3.50.50.60">
    <property type="entry name" value="FAD/NAD(P)-binding domain"/>
    <property type="match status" value="1"/>
</dbReference>
<dbReference type="RefSeq" id="WP_105022857.1">
    <property type="nucleotide sequence ID" value="NZ_MSCM01000002.1"/>
</dbReference>
<dbReference type="PANTHER" id="PTHR42887:SF1">
    <property type="entry name" value="BLR3961 PROTEIN"/>
    <property type="match status" value="1"/>
</dbReference>
<evidence type="ECO:0000259" key="4">
    <source>
        <dbReference type="Pfam" id="PF03486"/>
    </source>
</evidence>
<evidence type="ECO:0000256" key="2">
    <source>
        <dbReference type="ARBA" id="ARBA00022630"/>
    </source>
</evidence>
<keyword evidence="6" id="KW-0238">DNA-binding</keyword>
<organism evidence="6 7">
    <name type="scientific">Polaribacter glomeratus</name>
    <dbReference type="NCBI Taxonomy" id="102"/>
    <lineage>
        <taxon>Bacteria</taxon>
        <taxon>Pseudomonadati</taxon>
        <taxon>Bacteroidota</taxon>
        <taxon>Flavobacteriia</taxon>
        <taxon>Flavobacteriales</taxon>
        <taxon>Flavobacteriaceae</taxon>
    </lineage>
</organism>
<evidence type="ECO:0000256" key="1">
    <source>
        <dbReference type="ARBA" id="ARBA00001974"/>
    </source>
</evidence>
<dbReference type="Proteomes" id="UP000239068">
    <property type="component" value="Unassembled WGS sequence"/>
</dbReference>
<dbReference type="NCBIfam" id="TIGR03862">
    <property type="entry name" value="flavo_PP4765"/>
    <property type="match status" value="1"/>
</dbReference>
<comment type="caution">
    <text evidence="6">The sequence shown here is derived from an EMBL/GenBank/DDBJ whole genome shotgun (WGS) entry which is preliminary data.</text>
</comment>
<dbReference type="Gene3D" id="2.40.30.10">
    <property type="entry name" value="Translation factors"/>
    <property type="match status" value="1"/>
</dbReference>
<dbReference type="Pfam" id="PF03486">
    <property type="entry name" value="HI0933_like"/>
    <property type="match status" value="1"/>
</dbReference>
<sequence length="395" mass="43898">MKKTIAIIGGGPSSFLLAAFLDTKKFDITIYEKNKTAGRKFLVAGKGGFNVTHSEPMEALIKRYTPDDFLEKTLLSFTNNDFRNWLAQIGIPTFIGSSKRVYPKEGIKPIEVLNAMLKNLKEKGVKIKYNQTFSDWDASNNPIINNKTTQTDYTVFCLGGSSWKVTGSDGSWLDTFSEKGIKTKEFKASNCGYQIDWKSSFIIKHEGTPLKNIAIYCNDIVQKGEAVITNFGLEGNAIYGLSPQIRKQLSANSKAIIFIDFKPSLTSENMLSKIKLTNHKNRTQILKKELKLTTAQIDLLKTTLSKESYLDADSLVKNIKKFPLEIVDTAAIDEAISTVGGIDLNAVSKNFELKELPNQFCIGEMLDWDTPTGGYLLQGSASIGVYLANHLNKNN</sequence>
<dbReference type="Pfam" id="PF22780">
    <property type="entry name" value="HI0933_like_1st"/>
    <property type="match status" value="1"/>
</dbReference>
<feature type="domain" description="RsdA/BaiN/AoA(So)-like insert" evidence="5">
    <location>
        <begin position="188"/>
        <end position="337"/>
    </location>
</feature>
<keyword evidence="7" id="KW-1185">Reference proteome</keyword>
<dbReference type="GO" id="GO:0003677">
    <property type="term" value="F:DNA binding"/>
    <property type="evidence" value="ECO:0007669"/>
    <property type="project" value="UniProtKB-KW"/>
</dbReference>
<gene>
    <name evidence="6" type="ORF">BTO16_17110</name>
</gene>
<dbReference type="InterPro" id="IPR023166">
    <property type="entry name" value="BaiN-like_dom_sf"/>
</dbReference>
<comment type="cofactor">
    <cofactor evidence="1">
        <name>FAD</name>
        <dbReference type="ChEBI" id="CHEBI:57692"/>
    </cofactor>
</comment>
<dbReference type="InterPro" id="IPR004792">
    <property type="entry name" value="BaiN-like"/>
</dbReference>
<keyword evidence="3" id="KW-0274">FAD</keyword>
<evidence type="ECO:0000256" key="3">
    <source>
        <dbReference type="ARBA" id="ARBA00022827"/>
    </source>
</evidence>
<dbReference type="OrthoDB" id="5288829at2"/>
<protein>
    <submittedName>
        <fullName evidence="6">DNA-binding protein</fullName>
    </submittedName>
</protein>
<dbReference type="NCBIfam" id="TIGR00275">
    <property type="entry name" value="aminoacetone oxidase family FAD-binding enzyme"/>
    <property type="match status" value="1"/>
</dbReference>
<dbReference type="InterPro" id="IPR036188">
    <property type="entry name" value="FAD/NAD-bd_sf"/>
</dbReference>
<keyword evidence="2" id="KW-0285">Flavoprotein</keyword>
<name>A0A2S7WIW2_9FLAO</name>
<dbReference type="Gene3D" id="1.10.8.260">
    <property type="entry name" value="HI0933 insert domain-like"/>
    <property type="match status" value="1"/>
</dbReference>
<evidence type="ECO:0000313" key="7">
    <source>
        <dbReference type="Proteomes" id="UP000239068"/>
    </source>
</evidence>